<dbReference type="PANTHER" id="PTHR15503:SF22">
    <property type="entry name" value="TRANSPOSON TY3-I GAG POLYPROTEIN"/>
    <property type="match status" value="1"/>
</dbReference>
<protein>
    <recommendedName>
        <fullName evidence="3">CCHC-type domain-containing protein</fullName>
    </recommendedName>
</protein>
<dbReference type="Gene3D" id="4.10.60.10">
    <property type="entry name" value="Zinc finger, CCHC-type"/>
    <property type="match status" value="1"/>
</dbReference>
<dbReference type="EMBL" id="CACVKT020005396">
    <property type="protein sequence ID" value="CAC5394891.1"/>
    <property type="molecule type" value="Genomic_DNA"/>
</dbReference>
<evidence type="ECO:0000313" key="4">
    <source>
        <dbReference type="EMBL" id="CAC5394891.1"/>
    </source>
</evidence>
<keyword evidence="1" id="KW-0862">Zinc</keyword>
<dbReference type="Gene3D" id="2.40.70.10">
    <property type="entry name" value="Acid Proteases"/>
    <property type="match status" value="1"/>
</dbReference>
<reference evidence="4 5" key="1">
    <citation type="submission" date="2020-06" db="EMBL/GenBank/DDBJ databases">
        <authorList>
            <person name="Li R."/>
            <person name="Bekaert M."/>
        </authorList>
    </citation>
    <scope>NUCLEOTIDE SEQUENCE [LARGE SCALE GENOMIC DNA]</scope>
    <source>
        <strain evidence="5">wild</strain>
    </source>
</reference>
<dbReference type="InterPro" id="IPR043502">
    <property type="entry name" value="DNA/RNA_pol_sf"/>
</dbReference>
<dbReference type="GO" id="GO:0004190">
    <property type="term" value="F:aspartic-type endopeptidase activity"/>
    <property type="evidence" value="ECO:0007669"/>
    <property type="project" value="InterPro"/>
</dbReference>
<accession>A0A6J8CGS1</accession>
<evidence type="ECO:0000259" key="3">
    <source>
        <dbReference type="PROSITE" id="PS50158"/>
    </source>
</evidence>
<keyword evidence="1" id="KW-0479">Metal-binding</keyword>
<organism evidence="4 5">
    <name type="scientific">Mytilus coruscus</name>
    <name type="common">Sea mussel</name>
    <dbReference type="NCBI Taxonomy" id="42192"/>
    <lineage>
        <taxon>Eukaryota</taxon>
        <taxon>Metazoa</taxon>
        <taxon>Spiralia</taxon>
        <taxon>Lophotrochozoa</taxon>
        <taxon>Mollusca</taxon>
        <taxon>Bivalvia</taxon>
        <taxon>Autobranchia</taxon>
        <taxon>Pteriomorphia</taxon>
        <taxon>Mytilida</taxon>
        <taxon>Mytiloidea</taxon>
        <taxon>Mytilidae</taxon>
        <taxon>Mytilinae</taxon>
        <taxon>Mytilus</taxon>
    </lineage>
</organism>
<gene>
    <name evidence="4" type="ORF">MCOR_29608</name>
</gene>
<dbReference type="InterPro" id="IPR001969">
    <property type="entry name" value="Aspartic_peptidase_AS"/>
</dbReference>
<name>A0A6J8CGS1_MYTCO</name>
<evidence type="ECO:0000256" key="2">
    <source>
        <dbReference type="SAM" id="MobiDB-lite"/>
    </source>
</evidence>
<dbReference type="InterPro" id="IPR001878">
    <property type="entry name" value="Znf_CCHC"/>
</dbReference>
<dbReference type="PROSITE" id="PS50158">
    <property type="entry name" value="ZF_CCHC"/>
    <property type="match status" value="1"/>
</dbReference>
<dbReference type="InterPro" id="IPR032567">
    <property type="entry name" value="RTL1-rel"/>
</dbReference>
<dbReference type="SMART" id="SM00343">
    <property type="entry name" value="ZnF_C2HC"/>
    <property type="match status" value="2"/>
</dbReference>
<dbReference type="OrthoDB" id="1740536at2759"/>
<dbReference type="InterPro" id="IPR036875">
    <property type="entry name" value="Znf_CCHC_sf"/>
</dbReference>
<dbReference type="GO" id="GO:0003676">
    <property type="term" value="F:nucleic acid binding"/>
    <property type="evidence" value="ECO:0007669"/>
    <property type="project" value="InterPro"/>
</dbReference>
<dbReference type="PROSITE" id="PS00141">
    <property type="entry name" value="ASP_PROTEASE"/>
    <property type="match status" value="1"/>
</dbReference>
<dbReference type="SUPFAM" id="SSF50630">
    <property type="entry name" value="Acid proteases"/>
    <property type="match status" value="1"/>
</dbReference>
<dbReference type="GO" id="GO:0008270">
    <property type="term" value="F:zinc ion binding"/>
    <property type="evidence" value="ECO:0007669"/>
    <property type="project" value="UniProtKB-KW"/>
</dbReference>
<keyword evidence="5" id="KW-1185">Reference proteome</keyword>
<feature type="domain" description="CCHC-type" evidence="3">
    <location>
        <begin position="207"/>
        <end position="221"/>
    </location>
</feature>
<evidence type="ECO:0000256" key="1">
    <source>
        <dbReference type="PROSITE-ProRule" id="PRU00047"/>
    </source>
</evidence>
<dbReference type="SUPFAM" id="SSF57756">
    <property type="entry name" value="Retrovirus zinc finger-like domains"/>
    <property type="match status" value="1"/>
</dbReference>
<dbReference type="Pfam" id="PF13975">
    <property type="entry name" value="gag-asp_proteas"/>
    <property type="match status" value="1"/>
</dbReference>
<dbReference type="PANTHER" id="PTHR15503">
    <property type="entry name" value="LDOC1 RELATED"/>
    <property type="match status" value="1"/>
</dbReference>
<keyword evidence="1" id="KW-0863">Zinc-finger</keyword>
<evidence type="ECO:0000313" key="5">
    <source>
        <dbReference type="Proteomes" id="UP000507470"/>
    </source>
</evidence>
<dbReference type="SUPFAM" id="SSF56672">
    <property type="entry name" value="DNA/RNA polymerases"/>
    <property type="match status" value="1"/>
</dbReference>
<dbReference type="Proteomes" id="UP000507470">
    <property type="component" value="Unassembled WGS sequence"/>
</dbReference>
<feature type="region of interest" description="Disordered" evidence="2">
    <location>
        <begin position="709"/>
        <end position="742"/>
    </location>
</feature>
<dbReference type="Gene3D" id="3.10.10.10">
    <property type="entry name" value="HIV Type 1 Reverse Transcriptase, subunit A, domain 1"/>
    <property type="match status" value="1"/>
</dbReference>
<dbReference type="InterPro" id="IPR021109">
    <property type="entry name" value="Peptidase_aspartic_dom_sf"/>
</dbReference>
<dbReference type="AlphaFoldDB" id="A0A6J8CGS1"/>
<dbReference type="CDD" id="cd00303">
    <property type="entry name" value="retropepsin_like"/>
    <property type="match status" value="1"/>
</dbReference>
<dbReference type="GO" id="GO:0006508">
    <property type="term" value="P:proteolysis"/>
    <property type="evidence" value="ECO:0007669"/>
    <property type="project" value="InterPro"/>
</dbReference>
<sequence>MDPTKILAKFKGDFTENPSQNAQIWFNGLPEDVTDTRENLKCEFLKKYQISHGQNFQKLSDFIDLKQQETESVAEYINRVNALSEDQDVGQFKLTKLQYKCKPELVRPMSLGKWPETVEEAEVRLRSVEANFHYLEKCEKKETEDKIISELKPKIDMMFQQISAVNSKSLQQPNASPTMVEPLLDDRKAKVQHRTRTPRRQRRRNPCYRCGECDHIPSQCRFIRIKCNKCKSIGHKAKMCRSKQNKFSAQPTKFISATGLSNTKATNLIKIRVANHFGMAMVDSGATISAISADFYYANLQKTVPLEKAYLLATGASGASLRAVGQIHVTIEIGRLSMEQTFQVFENFTHSVILGLDFLDQQKARLNFDDKTLVLQSGITEVPLTNGENNENSICFISLINDEVIPSRSEVIIPVQTVDKSIKSKIGIIEPNPALVGKQNIVGATCLVQIRNNKSFLQVLNPTNAKVRLSKHTKIGKFSEIIENSISSEITENTIEINAIDKGTQNKNNEAKYIEIAKSLNFDFSNSDLTPEQKQKLMVMLGTNRDVFAINLSELGCTDLHPHRIDTGDAAPVRQRFYRQSPTMKTESSKHIKEMLDNNIIEPSQSEWASPVCLGTANGNADALSRRPYGTEIVSITTATVESSTQTEAAFIELDPFASICEITTSPKEKVVNDQRTDENFKDVIKYILDKELPDKTRQARKTVIESQDYIIDDDPDSNDPIRNDTQVQRHTNDDRNNDDSDLYLVERIVKSKTYKQ</sequence>
<proteinExistence type="predicted"/>